<organism evidence="2 3">
    <name type="scientific">Roseibium aggregatum</name>
    <dbReference type="NCBI Taxonomy" id="187304"/>
    <lineage>
        <taxon>Bacteria</taxon>
        <taxon>Pseudomonadati</taxon>
        <taxon>Pseudomonadota</taxon>
        <taxon>Alphaproteobacteria</taxon>
        <taxon>Hyphomicrobiales</taxon>
        <taxon>Stappiaceae</taxon>
        <taxon>Roseibium</taxon>
    </lineage>
</organism>
<sequence>MIAIIFEVEPHAEHKDRYLEIAASLKPVLEEIDGFISVERFQSLTNPGKLLSISFFRDEKALDDWRNVMAHRKAQAAGRNVLFKDYRLKVCSVIRDYGLNDRAEAPEDSKAAL</sequence>
<protein>
    <submittedName>
        <fullName evidence="2">Antibiotic biosynthesis monooxygenase</fullName>
    </submittedName>
</protein>
<proteinExistence type="predicted"/>
<dbReference type="AlphaFoldDB" id="A0A926NRH8"/>
<dbReference type="Proteomes" id="UP000598467">
    <property type="component" value="Unassembled WGS sequence"/>
</dbReference>
<name>A0A926NRH8_9HYPH</name>
<dbReference type="GO" id="GO:0004497">
    <property type="term" value="F:monooxygenase activity"/>
    <property type="evidence" value="ECO:0007669"/>
    <property type="project" value="UniProtKB-KW"/>
</dbReference>
<dbReference type="SUPFAM" id="SSF54909">
    <property type="entry name" value="Dimeric alpha+beta barrel"/>
    <property type="match status" value="1"/>
</dbReference>
<evidence type="ECO:0000313" key="2">
    <source>
        <dbReference type="EMBL" id="MBD1545134.1"/>
    </source>
</evidence>
<dbReference type="InterPro" id="IPR007138">
    <property type="entry name" value="ABM_dom"/>
</dbReference>
<feature type="domain" description="ABM" evidence="1">
    <location>
        <begin position="1"/>
        <end position="90"/>
    </location>
</feature>
<dbReference type="Gene3D" id="3.30.70.100">
    <property type="match status" value="1"/>
</dbReference>
<reference evidence="2" key="1">
    <citation type="submission" date="2020-05" db="EMBL/GenBank/DDBJ databases">
        <title>Identification of trans-AT polyketide cluster in two marine bacteria, producers of a novel glutaramide-containing polyketide sesbanimide D and analogs.</title>
        <authorList>
            <person name="Kacar D."/>
            <person name="Rodriguez P."/>
            <person name="Canedo L."/>
            <person name="Gonzalez E."/>
            <person name="Galan B."/>
            <person name="De La Calle F."/>
            <person name="Garcia J.L."/>
        </authorList>
    </citation>
    <scope>NUCLEOTIDE SEQUENCE</scope>
    <source>
        <strain evidence="2">PHM038</strain>
    </source>
</reference>
<dbReference type="PANTHER" id="PTHR37811">
    <property type="entry name" value="BLL5343 PROTEIN"/>
    <property type="match status" value="1"/>
</dbReference>
<keyword evidence="2" id="KW-0560">Oxidoreductase</keyword>
<evidence type="ECO:0000259" key="1">
    <source>
        <dbReference type="PROSITE" id="PS51725"/>
    </source>
</evidence>
<dbReference type="PANTHER" id="PTHR37811:SF2">
    <property type="entry name" value="ABM DOMAIN-CONTAINING PROTEIN"/>
    <property type="match status" value="1"/>
</dbReference>
<comment type="caution">
    <text evidence="2">The sequence shown here is derived from an EMBL/GenBank/DDBJ whole genome shotgun (WGS) entry which is preliminary data.</text>
</comment>
<dbReference type="RefSeq" id="WP_190289812.1">
    <property type="nucleotide sequence ID" value="NZ_JABFCZ010000003.1"/>
</dbReference>
<accession>A0A926NRH8</accession>
<gene>
    <name evidence="2" type="ORF">HK439_02590</name>
</gene>
<keyword evidence="2" id="KW-0503">Monooxygenase</keyword>
<dbReference type="PROSITE" id="PS51725">
    <property type="entry name" value="ABM"/>
    <property type="match status" value="1"/>
</dbReference>
<dbReference type="Pfam" id="PF03992">
    <property type="entry name" value="ABM"/>
    <property type="match status" value="1"/>
</dbReference>
<dbReference type="InterPro" id="IPR052936">
    <property type="entry name" value="Jasmonate_Hydroxylase-like"/>
</dbReference>
<dbReference type="EMBL" id="JABFCZ010000003">
    <property type="protein sequence ID" value="MBD1545134.1"/>
    <property type="molecule type" value="Genomic_DNA"/>
</dbReference>
<dbReference type="InterPro" id="IPR011008">
    <property type="entry name" value="Dimeric_a/b-barrel"/>
</dbReference>
<evidence type="ECO:0000313" key="3">
    <source>
        <dbReference type="Proteomes" id="UP000598467"/>
    </source>
</evidence>